<dbReference type="EMBL" id="JFHK01000004">
    <property type="protein sequence ID" value="OAA31352.1"/>
    <property type="molecule type" value="Genomic_DNA"/>
</dbReference>
<reference evidence="6 7" key="1">
    <citation type="submission" date="2014-02" db="EMBL/GenBank/DDBJ databases">
        <title>Kosmotoga genome sequencing.</title>
        <authorList>
            <person name="Pollo S.M."/>
            <person name="Charchuk R."/>
            <person name="Nesbo C.L."/>
        </authorList>
    </citation>
    <scope>NUCLEOTIDE SEQUENCE [LARGE SCALE GENOMIC DNA]</scope>
    <source>
        <strain evidence="6 7">S304</strain>
    </source>
</reference>
<evidence type="ECO:0000256" key="4">
    <source>
        <dbReference type="PROSITE-ProRule" id="PRU01024"/>
    </source>
</evidence>
<dbReference type="SUPFAM" id="SSF53335">
    <property type="entry name" value="S-adenosyl-L-methionine-dependent methyltransferases"/>
    <property type="match status" value="1"/>
</dbReference>
<keyword evidence="3 4" id="KW-0949">S-adenosyl-L-methionine</keyword>
<evidence type="ECO:0000256" key="3">
    <source>
        <dbReference type="ARBA" id="ARBA00022691"/>
    </source>
</evidence>
<keyword evidence="7" id="KW-1185">Reference proteome</keyword>
<feature type="binding site" evidence="4">
    <location>
        <position position="275"/>
    </location>
    <ligand>
        <name>S-adenosyl-L-methionine</name>
        <dbReference type="ChEBI" id="CHEBI:59789"/>
    </ligand>
</feature>
<dbReference type="GO" id="GO:0070475">
    <property type="term" value="P:rRNA base methylation"/>
    <property type="evidence" value="ECO:0007669"/>
    <property type="project" value="TreeGrafter"/>
</dbReference>
<feature type="active site" evidence="5">
    <location>
        <position position="398"/>
    </location>
</feature>
<dbReference type="NCBIfam" id="TIGR00479">
    <property type="entry name" value="rumA"/>
    <property type="match status" value="1"/>
</dbReference>
<comment type="caution">
    <text evidence="6">The sequence shown here is derived from an EMBL/GenBank/DDBJ whole genome shotgun (WGS) entry which is preliminary data.</text>
</comment>
<dbReference type="STRING" id="1453497.AT15_07595"/>
<sequence>MSRIFTIEKLVAGGFSLARTREGKIAFITGGYSGEVVEAVQVTRKKDFELWKPLKILKKSPYRRKKLCGTFPQCGGCDWQDLEYSQQLEWKARIIQEQFKRIAKIDIPLPELVPSKETHYRNKMEYVAFNSKNGIKLGFKEKASSKATEPENCVIGDRSFESLRIKIQHLLNDFKIKAYDPLKGTGSLKHLVLRRSSAGEIMAILVGKKADFPQLNSLAVLFKENLPLIDSLVYVHNSIDSVNLRGPYKVLYGEGILTEEIDGVLYQVPPTSFFQVNGFITREILHYIASILNSENSGSLLDLFAGVGFFSLYFGNTFESVTAVESSGVSIKALESNARINRINNIEIVKEDAMNYVRNTRDNQQYEVVILDPPRTGMGKAVTFLRRFKPKLITYVSCNPSTLARDAGYLKETGFDIISIKAFDMFPQTHHVETVVLMSRMDK</sequence>
<dbReference type="Gene3D" id="2.40.50.1070">
    <property type="match status" value="1"/>
</dbReference>
<dbReference type="InterPro" id="IPR010280">
    <property type="entry name" value="U5_MeTrfase_fam"/>
</dbReference>
<evidence type="ECO:0000256" key="5">
    <source>
        <dbReference type="PROSITE-ProRule" id="PRU10015"/>
    </source>
</evidence>
<evidence type="ECO:0000313" key="7">
    <source>
        <dbReference type="Proteomes" id="UP000077339"/>
    </source>
</evidence>
<dbReference type="InterPro" id="IPR030391">
    <property type="entry name" value="MeTrfase_TrmA_CS"/>
</dbReference>
<dbReference type="PANTHER" id="PTHR11061:SF30">
    <property type="entry name" value="TRNA (URACIL(54)-C(5))-METHYLTRANSFERASE"/>
    <property type="match status" value="1"/>
</dbReference>
<evidence type="ECO:0008006" key="8">
    <source>
        <dbReference type="Google" id="ProtNLM"/>
    </source>
</evidence>
<dbReference type="InterPro" id="IPR029063">
    <property type="entry name" value="SAM-dependent_MTases_sf"/>
</dbReference>
<dbReference type="InterPro" id="IPR012340">
    <property type="entry name" value="NA-bd_OB-fold"/>
</dbReference>
<feature type="binding site" evidence="4">
    <location>
        <position position="372"/>
    </location>
    <ligand>
        <name>S-adenosyl-L-methionine</name>
        <dbReference type="ChEBI" id="CHEBI:59789"/>
    </ligand>
</feature>
<keyword evidence="1 4" id="KW-0489">Methyltransferase</keyword>
<dbReference type="CDD" id="cd02440">
    <property type="entry name" value="AdoMet_MTases"/>
    <property type="match status" value="1"/>
</dbReference>
<organism evidence="6 7">
    <name type="scientific">Kosmotoga arenicorallina S304</name>
    <dbReference type="NCBI Taxonomy" id="1453497"/>
    <lineage>
        <taxon>Bacteria</taxon>
        <taxon>Thermotogati</taxon>
        <taxon>Thermotogota</taxon>
        <taxon>Thermotogae</taxon>
        <taxon>Kosmotogales</taxon>
        <taxon>Kosmotogaceae</taxon>
        <taxon>Kosmotoga</taxon>
    </lineage>
</organism>
<gene>
    <name evidence="6" type="ORF">AT15_07595</name>
</gene>
<accession>A0A176K2Z6</accession>
<feature type="binding site" evidence="4">
    <location>
        <position position="304"/>
    </location>
    <ligand>
        <name>S-adenosyl-L-methionine</name>
        <dbReference type="ChEBI" id="CHEBI:59789"/>
    </ligand>
</feature>
<evidence type="ECO:0000313" key="6">
    <source>
        <dbReference type="EMBL" id="OAA31352.1"/>
    </source>
</evidence>
<dbReference type="PROSITE" id="PS01231">
    <property type="entry name" value="TRMA_2"/>
    <property type="match status" value="1"/>
</dbReference>
<dbReference type="Gene3D" id="3.40.50.150">
    <property type="entry name" value="Vaccinia Virus protein VP39"/>
    <property type="match status" value="1"/>
</dbReference>
<dbReference type="Gene3D" id="2.40.50.140">
    <property type="entry name" value="Nucleic acid-binding proteins"/>
    <property type="match status" value="1"/>
</dbReference>
<protein>
    <recommendedName>
        <fullName evidence="8">TRAM domain-containing protein</fullName>
    </recommendedName>
</protein>
<comment type="similarity">
    <text evidence="4">Belongs to the class I-like SAM-binding methyltransferase superfamily. RNA M5U methyltransferase family.</text>
</comment>
<dbReference type="OrthoDB" id="9804590at2"/>
<evidence type="ECO:0000256" key="1">
    <source>
        <dbReference type="ARBA" id="ARBA00022603"/>
    </source>
</evidence>
<keyword evidence="2 4" id="KW-0808">Transferase</keyword>
<dbReference type="GO" id="GO:0070041">
    <property type="term" value="F:rRNA (uridine-C5-)-methyltransferase activity"/>
    <property type="evidence" value="ECO:0007669"/>
    <property type="project" value="TreeGrafter"/>
</dbReference>
<evidence type="ECO:0000256" key="2">
    <source>
        <dbReference type="ARBA" id="ARBA00022679"/>
    </source>
</evidence>
<dbReference type="PROSITE" id="PS01230">
    <property type="entry name" value="TRMA_1"/>
    <property type="match status" value="1"/>
</dbReference>
<dbReference type="Pfam" id="PF05958">
    <property type="entry name" value="tRNA_U5-meth_tr"/>
    <property type="match status" value="1"/>
</dbReference>
<name>A0A176K2Z6_9BACT</name>
<feature type="binding site" evidence="4">
    <location>
        <position position="325"/>
    </location>
    <ligand>
        <name>S-adenosyl-L-methionine</name>
        <dbReference type="ChEBI" id="CHEBI:59789"/>
    </ligand>
</feature>
<dbReference type="PATRIC" id="fig|1453497.3.peg.1513"/>
<feature type="active site" description="Nucleophile" evidence="4">
    <location>
        <position position="398"/>
    </location>
</feature>
<dbReference type="Proteomes" id="UP000077339">
    <property type="component" value="Unassembled WGS sequence"/>
</dbReference>
<dbReference type="PROSITE" id="PS51687">
    <property type="entry name" value="SAM_MT_RNA_M5U"/>
    <property type="match status" value="1"/>
</dbReference>
<proteinExistence type="inferred from homology"/>
<dbReference type="PANTHER" id="PTHR11061">
    <property type="entry name" value="RNA M5U METHYLTRANSFERASE"/>
    <property type="match status" value="1"/>
</dbReference>
<dbReference type="InterPro" id="IPR030390">
    <property type="entry name" value="MeTrfase_TrmA_AS"/>
</dbReference>
<dbReference type="AlphaFoldDB" id="A0A176K2Z6"/>
<dbReference type="RefSeq" id="WP_068346424.1">
    <property type="nucleotide sequence ID" value="NZ_JFHK01000004.1"/>
</dbReference>